<feature type="compositionally biased region" description="Basic and acidic residues" evidence="1">
    <location>
        <begin position="67"/>
        <end position="78"/>
    </location>
</feature>
<dbReference type="Proteomes" id="UP000308092">
    <property type="component" value="Unassembled WGS sequence"/>
</dbReference>
<reference evidence="2 3" key="1">
    <citation type="submission" date="2019-03" db="EMBL/GenBank/DDBJ databases">
        <title>The genome sequence of a newly discovered highly antifungal drug resistant Aspergillus species, Aspergillus tanneri NIH 1004.</title>
        <authorList>
            <person name="Mounaud S."/>
            <person name="Singh I."/>
            <person name="Joardar V."/>
            <person name="Pakala S."/>
            <person name="Pakala S."/>
            <person name="Venepally P."/>
            <person name="Hoover J."/>
            <person name="Nierman W."/>
            <person name="Chung J."/>
            <person name="Losada L."/>
        </authorList>
    </citation>
    <scope>NUCLEOTIDE SEQUENCE [LARGE SCALE GENOMIC DNA]</scope>
    <source>
        <strain evidence="2 3">NIH1004</strain>
    </source>
</reference>
<proteinExistence type="predicted"/>
<feature type="region of interest" description="Disordered" evidence="1">
    <location>
        <begin position="21"/>
        <end position="84"/>
    </location>
</feature>
<keyword evidence="3" id="KW-1185">Reference proteome</keyword>
<dbReference type="VEuPathDB" id="FungiDB:EYZ11_005197"/>
<dbReference type="AlphaFoldDB" id="A0A4S3JKY2"/>
<sequence>MYIEILDIGLGSAQMFLLSLNPPHPPTNSLRPRFPPATREQSGTYGSDSFGPTSDNNVAQRSAFPHPESHFQPEKRAEAIVSAS</sequence>
<gene>
    <name evidence="2" type="ORF">EYZ11_005197</name>
</gene>
<name>A0A4S3JKY2_9EURO</name>
<accession>A0A4S3JKY2</accession>
<organism evidence="2 3">
    <name type="scientific">Aspergillus tanneri</name>
    <dbReference type="NCBI Taxonomy" id="1220188"/>
    <lineage>
        <taxon>Eukaryota</taxon>
        <taxon>Fungi</taxon>
        <taxon>Dikarya</taxon>
        <taxon>Ascomycota</taxon>
        <taxon>Pezizomycotina</taxon>
        <taxon>Eurotiomycetes</taxon>
        <taxon>Eurotiomycetidae</taxon>
        <taxon>Eurotiales</taxon>
        <taxon>Aspergillaceae</taxon>
        <taxon>Aspergillus</taxon>
        <taxon>Aspergillus subgen. Circumdati</taxon>
    </lineage>
</organism>
<evidence type="ECO:0000313" key="3">
    <source>
        <dbReference type="Proteomes" id="UP000308092"/>
    </source>
</evidence>
<evidence type="ECO:0000313" key="2">
    <source>
        <dbReference type="EMBL" id="THC95337.1"/>
    </source>
</evidence>
<feature type="compositionally biased region" description="Polar residues" evidence="1">
    <location>
        <begin position="39"/>
        <end position="60"/>
    </location>
</feature>
<protein>
    <submittedName>
        <fullName evidence="2">Uncharacterized protein</fullName>
    </submittedName>
</protein>
<comment type="caution">
    <text evidence="2">The sequence shown here is derived from an EMBL/GenBank/DDBJ whole genome shotgun (WGS) entry which is preliminary data.</text>
</comment>
<dbReference type="EMBL" id="SOSA01000162">
    <property type="protein sequence ID" value="THC95337.1"/>
    <property type="molecule type" value="Genomic_DNA"/>
</dbReference>
<evidence type="ECO:0000256" key="1">
    <source>
        <dbReference type="SAM" id="MobiDB-lite"/>
    </source>
</evidence>